<keyword evidence="2 3" id="KW-0175">Coiled coil</keyword>
<sequence>TFAIWMNFGNQDPQEDYQSPFNFESRVNRNYLYLSPGVSITPPGSPTAKRRGLLETDKLPEVGEDAVATVSVAGTLSEEEQEELRSELVKVEEEIQTLSQVLAAKEKHVVDLKRKLGITPLNELKQNLTKGWQDMTASTAYRRTSETLSQASQKATAAISSVGTAIGRKLEDVRLQAFSHSFSIRSIQHSISMPAMRNSPTFKSFEEKVEHLK</sequence>
<comment type="similarity">
    <text evidence="1">Belongs to the TPD52 family.</text>
</comment>
<reference evidence="4" key="2">
    <citation type="submission" date="2025-08" db="UniProtKB">
        <authorList>
            <consortium name="Ensembl"/>
        </authorList>
    </citation>
    <scope>IDENTIFICATION</scope>
</reference>
<dbReference type="FunCoup" id="H3B3K5">
    <property type="interactions" value="1726"/>
</dbReference>
<dbReference type="STRING" id="7897.ENSLACP00000016476"/>
<dbReference type="GeneTree" id="ENSGT00940000155294"/>
<evidence type="ECO:0000313" key="4">
    <source>
        <dbReference type="Ensembl" id="ENSLACP00000016476.1"/>
    </source>
</evidence>
<name>H3B3K5_LATCH</name>
<dbReference type="GO" id="GO:0005737">
    <property type="term" value="C:cytoplasm"/>
    <property type="evidence" value="ECO:0007669"/>
    <property type="project" value="TreeGrafter"/>
</dbReference>
<evidence type="ECO:0000256" key="2">
    <source>
        <dbReference type="ARBA" id="ARBA00023054"/>
    </source>
</evidence>
<dbReference type="PANTHER" id="PTHR19307">
    <property type="entry name" value="TUMOR PROTEIN D52"/>
    <property type="match status" value="1"/>
</dbReference>
<dbReference type="Ensembl" id="ENSLACT00000016590.1">
    <property type="protein sequence ID" value="ENSLACP00000016476.1"/>
    <property type="gene ID" value="ENSLACG00000014517.1"/>
</dbReference>
<reference evidence="5" key="1">
    <citation type="submission" date="2011-08" db="EMBL/GenBank/DDBJ databases">
        <title>The draft genome of Latimeria chalumnae.</title>
        <authorList>
            <person name="Di Palma F."/>
            <person name="Alfoldi J."/>
            <person name="Johnson J."/>
            <person name="Berlin A."/>
            <person name="Gnerre S."/>
            <person name="Jaffe D."/>
            <person name="MacCallum I."/>
            <person name="Young S."/>
            <person name="Walker B.J."/>
            <person name="Lander E."/>
            <person name="Lindblad-Toh K."/>
        </authorList>
    </citation>
    <scope>NUCLEOTIDE SEQUENCE [LARGE SCALE GENOMIC DNA]</scope>
    <source>
        <strain evidence="5">Wild caught</strain>
    </source>
</reference>
<dbReference type="GO" id="GO:0030183">
    <property type="term" value="P:B cell differentiation"/>
    <property type="evidence" value="ECO:0007669"/>
    <property type="project" value="TreeGrafter"/>
</dbReference>
<dbReference type="eggNOG" id="KOG4010">
    <property type="taxonomic scope" value="Eukaryota"/>
</dbReference>
<evidence type="ECO:0000256" key="3">
    <source>
        <dbReference type="SAM" id="Coils"/>
    </source>
</evidence>
<dbReference type="Pfam" id="PF04201">
    <property type="entry name" value="TPD52"/>
    <property type="match status" value="1"/>
</dbReference>
<dbReference type="GO" id="GO:1902035">
    <property type="term" value="P:positive regulation of hematopoietic stem cell proliferation"/>
    <property type="evidence" value="ECO:0007669"/>
    <property type="project" value="Ensembl"/>
</dbReference>
<protein>
    <submittedName>
        <fullName evidence="4">Tumor protein D52</fullName>
    </submittedName>
</protein>
<accession>H3B3K5</accession>
<dbReference type="PANTHER" id="PTHR19307:SF12">
    <property type="entry name" value="TUMOR PROTEIN D52"/>
    <property type="match status" value="1"/>
</dbReference>
<reference evidence="4" key="3">
    <citation type="submission" date="2025-09" db="UniProtKB">
        <authorList>
            <consortium name="Ensembl"/>
        </authorList>
    </citation>
    <scope>IDENTIFICATION</scope>
</reference>
<dbReference type="InParanoid" id="H3B3K5"/>
<dbReference type="EMBL" id="AFYH01085482">
    <property type="status" value="NOT_ANNOTATED_CDS"/>
    <property type="molecule type" value="Genomic_DNA"/>
</dbReference>
<dbReference type="Bgee" id="ENSLACG00000014517">
    <property type="expression patterns" value="Expressed in muscle tissue and 6 other cell types or tissues"/>
</dbReference>
<feature type="coiled-coil region" evidence="3">
    <location>
        <begin position="81"/>
        <end position="108"/>
    </location>
</feature>
<dbReference type="InterPro" id="IPR007327">
    <property type="entry name" value="TPD52"/>
</dbReference>
<dbReference type="OMA" id="MDRREMD"/>
<dbReference type="EMBL" id="AFYH01085483">
    <property type="status" value="NOT_ANNOTATED_CDS"/>
    <property type="molecule type" value="Genomic_DNA"/>
</dbReference>
<dbReference type="Proteomes" id="UP000008672">
    <property type="component" value="Unassembled WGS sequence"/>
</dbReference>
<proteinExistence type="inferred from homology"/>
<dbReference type="AlphaFoldDB" id="H3B3K5"/>
<keyword evidence="5" id="KW-1185">Reference proteome</keyword>
<gene>
    <name evidence="4" type="primary">TPD52</name>
</gene>
<organism evidence="4 5">
    <name type="scientific">Latimeria chalumnae</name>
    <name type="common">Coelacanth</name>
    <dbReference type="NCBI Taxonomy" id="7897"/>
    <lineage>
        <taxon>Eukaryota</taxon>
        <taxon>Metazoa</taxon>
        <taxon>Chordata</taxon>
        <taxon>Craniata</taxon>
        <taxon>Vertebrata</taxon>
        <taxon>Euteleostomi</taxon>
        <taxon>Coelacanthiformes</taxon>
        <taxon>Coelacanthidae</taxon>
        <taxon>Latimeria</taxon>
    </lineage>
</organism>
<evidence type="ECO:0000256" key="1">
    <source>
        <dbReference type="ARBA" id="ARBA00005702"/>
    </source>
</evidence>
<evidence type="ECO:0000313" key="5">
    <source>
        <dbReference type="Proteomes" id="UP000008672"/>
    </source>
</evidence>
<dbReference type="HOGENOM" id="CLU_080743_0_1_1"/>